<proteinExistence type="predicted"/>
<feature type="transmembrane region" description="Helical" evidence="1">
    <location>
        <begin position="53"/>
        <end position="75"/>
    </location>
</feature>
<reference evidence="2 3" key="1">
    <citation type="submission" date="2016-11" db="EMBL/GenBank/DDBJ databases">
        <authorList>
            <person name="Jaros S."/>
            <person name="Januszkiewicz K."/>
            <person name="Wedrychowicz H."/>
        </authorList>
    </citation>
    <scope>NUCLEOTIDE SEQUENCE [LARGE SCALE GENOMIC DNA]</scope>
    <source>
        <strain evidence="2 3">DSM 22153</strain>
    </source>
</reference>
<organism evidence="2 3">
    <name type="scientific">Roseibium suaedae</name>
    <dbReference type="NCBI Taxonomy" id="735517"/>
    <lineage>
        <taxon>Bacteria</taxon>
        <taxon>Pseudomonadati</taxon>
        <taxon>Pseudomonadota</taxon>
        <taxon>Alphaproteobacteria</taxon>
        <taxon>Hyphomicrobiales</taxon>
        <taxon>Stappiaceae</taxon>
        <taxon>Roseibium</taxon>
    </lineage>
</organism>
<dbReference type="EMBL" id="FRBW01000004">
    <property type="protein sequence ID" value="SHM98658.1"/>
    <property type="molecule type" value="Genomic_DNA"/>
</dbReference>
<evidence type="ECO:0000256" key="1">
    <source>
        <dbReference type="SAM" id="Phobius"/>
    </source>
</evidence>
<protein>
    <submittedName>
        <fullName evidence="2">Uncharacterized protein</fullName>
    </submittedName>
</protein>
<feature type="transmembrane region" description="Helical" evidence="1">
    <location>
        <begin position="223"/>
        <end position="244"/>
    </location>
</feature>
<dbReference type="STRING" id="735517.SAMN05444272_3709"/>
<accession>A0A1M7N5A6</accession>
<gene>
    <name evidence="2" type="ORF">SAMN05444272_3709</name>
</gene>
<keyword evidence="1" id="KW-0472">Membrane</keyword>
<dbReference type="Proteomes" id="UP000186002">
    <property type="component" value="Unassembled WGS sequence"/>
</dbReference>
<feature type="transmembrane region" description="Helical" evidence="1">
    <location>
        <begin position="129"/>
        <end position="148"/>
    </location>
</feature>
<dbReference type="OrthoDB" id="7842516at2"/>
<keyword evidence="1" id="KW-1133">Transmembrane helix</keyword>
<feature type="transmembrane region" description="Helical" evidence="1">
    <location>
        <begin position="96"/>
        <end position="123"/>
    </location>
</feature>
<keyword evidence="3" id="KW-1185">Reference proteome</keyword>
<evidence type="ECO:0000313" key="2">
    <source>
        <dbReference type="EMBL" id="SHM98658.1"/>
    </source>
</evidence>
<sequence length="253" mass="27659">MFKRILSDAFHQTFNNLDVVFKVCGTWFALQFTLSVIIIAFPSSPDATSVPAFFAWLAMVITMVLSWPSIAVAWHRFALTGERPSTIHLRFGKLEFWFLLRTMLIGLIGFLMFIPVIAIAFALSAASSSLVMSLVVLGIAVLFLSQFLMRFNLALPATAIDRPLGISEAFTLGEGVGLQMAFASIVLMLPFGLATQFIAYLLNLASASLPLILIQLKFALLEILLQIIVTVLGIAVITAGYRAAIEPKQDTNA</sequence>
<evidence type="ECO:0000313" key="3">
    <source>
        <dbReference type="Proteomes" id="UP000186002"/>
    </source>
</evidence>
<name>A0A1M7N5A6_9HYPH</name>
<keyword evidence="1" id="KW-0812">Transmembrane</keyword>
<dbReference type="RefSeq" id="WP_073014784.1">
    <property type="nucleotide sequence ID" value="NZ_FRBW01000004.1"/>
</dbReference>
<feature type="transmembrane region" description="Helical" evidence="1">
    <location>
        <begin position="20"/>
        <end position="41"/>
    </location>
</feature>
<dbReference type="AlphaFoldDB" id="A0A1M7N5A6"/>